<dbReference type="AlphaFoldDB" id="A0A7H9CIF2"/>
<dbReference type="EMBL" id="CP049075">
    <property type="protein sequence ID" value="QLI05145.1"/>
    <property type="molecule type" value="Genomic_DNA"/>
</dbReference>
<proteinExistence type="predicted"/>
<evidence type="ECO:0000313" key="3">
    <source>
        <dbReference type="Proteomes" id="UP000509414"/>
    </source>
</evidence>
<evidence type="ECO:0000313" key="2">
    <source>
        <dbReference type="EMBL" id="QLI05145.1"/>
    </source>
</evidence>
<dbReference type="InterPro" id="IPR050678">
    <property type="entry name" value="DNA_Partitioning_ATPase"/>
</dbReference>
<organism evidence="2 3">
    <name type="scientific">Candidatus Campylobacter infans</name>
    <dbReference type="NCBI Taxonomy" id="2561898"/>
    <lineage>
        <taxon>Bacteria</taxon>
        <taxon>Pseudomonadati</taxon>
        <taxon>Campylobacterota</taxon>
        <taxon>Epsilonproteobacteria</taxon>
        <taxon>Campylobacterales</taxon>
        <taxon>Campylobacteraceae</taxon>
        <taxon>Campylobacter</taxon>
    </lineage>
</organism>
<dbReference type="RefSeq" id="WP_178696672.1">
    <property type="nucleotide sequence ID" value="NZ_CP049075.1"/>
</dbReference>
<accession>A0A7H9CIF2</accession>
<dbReference type="InterPro" id="IPR002586">
    <property type="entry name" value="CobQ/CobB/MinD/ParA_Nub-bd_dom"/>
</dbReference>
<dbReference type="PIRSF" id="PIRSF009320">
    <property type="entry name" value="Nuc_binding_HP_1000"/>
    <property type="match status" value="1"/>
</dbReference>
<dbReference type="KEGG" id="cinf:CINF_0623"/>
<dbReference type="PANTHER" id="PTHR13696:SF96">
    <property type="entry name" value="COBQ_COBB_MIND_PARA NUCLEOTIDE BINDING DOMAIN-CONTAINING PROTEIN"/>
    <property type="match status" value="1"/>
</dbReference>
<protein>
    <submittedName>
        <fullName evidence="2">ParA-like protein</fullName>
    </submittedName>
</protein>
<evidence type="ECO:0000259" key="1">
    <source>
        <dbReference type="Pfam" id="PF01656"/>
    </source>
</evidence>
<reference evidence="2 3" key="1">
    <citation type="submission" date="2020-02" db="EMBL/GenBank/DDBJ databases">
        <title>Complete genome sequence of the novel Campylobacter species Candidatus Campylobacter infans.</title>
        <authorList>
            <person name="Duim B."/>
            <person name="Zomer A."/>
            <person name="van der Graaf L."/>
            <person name="Wagenaar J."/>
        </authorList>
    </citation>
    <scope>NUCLEOTIDE SEQUENCE [LARGE SCALE GENOMIC DNA]</scope>
    <source>
        <strain evidence="2 3">19S00001</strain>
    </source>
</reference>
<keyword evidence="3" id="KW-1185">Reference proteome</keyword>
<gene>
    <name evidence="2" type="ORF">CINF_0623</name>
</gene>
<name>A0A7H9CIF2_9BACT</name>
<dbReference type="PANTHER" id="PTHR13696">
    <property type="entry name" value="P-LOOP CONTAINING NUCLEOSIDE TRIPHOSPHATE HYDROLASE"/>
    <property type="match status" value="1"/>
</dbReference>
<dbReference type="Gene3D" id="3.40.50.300">
    <property type="entry name" value="P-loop containing nucleotide triphosphate hydrolases"/>
    <property type="match status" value="1"/>
</dbReference>
<dbReference type="CDD" id="cd02042">
    <property type="entry name" value="ParAB_family"/>
    <property type="match status" value="1"/>
</dbReference>
<feature type="domain" description="CobQ/CobB/MinD/ParA nucleotide binding" evidence="1">
    <location>
        <begin position="3"/>
        <end position="187"/>
    </location>
</feature>
<sequence length="223" mass="25003">MIISICNEKGGSGKSTLSINIATYLATQAKKPLWLIDSDPQKSISVFLSIRDDEKLEKVFNYTYKNGDDLKEFLTKHKQEKEILLIDTGGRDSKDARIAIALSDLVLIPTTASQLDISVLDLMIERLREAKKVNSSLKALIVMNRVATNPFLTSKKDTLIEYIKDLIKDDLDYIKLANTIIYEREAFKVAIQMGRGVFELNKNSKASGEIQNLCKEISKAKGT</sequence>
<dbReference type="SUPFAM" id="SSF52540">
    <property type="entry name" value="P-loop containing nucleoside triphosphate hydrolases"/>
    <property type="match status" value="1"/>
</dbReference>
<dbReference type="Pfam" id="PF01656">
    <property type="entry name" value="CbiA"/>
    <property type="match status" value="1"/>
</dbReference>
<dbReference type="InterPro" id="IPR027417">
    <property type="entry name" value="P-loop_NTPase"/>
</dbReference>
<dbReference type="Proteomes" id="UP000509414">
    <property type="component" value="Chromosome"/>
</dbReference>